<reference evidence="2" key="1">
    <citation type="submission" date="2021-01" db="EMBL/GenBank/DDBJ databases">
        <authorList>
            <person name="Corre E."/>
            <person name="Pelletier E."/>
            <person name="Niang G."/>
            <person name="Scheremetjew M."/>
            <person name="Finn R."/>
            <person name="Kale V."/>
            <person name="Holt S."/>
            <person name="Cochrane G."/>
            <person name="Meng A."/>
            <person name="Brown T."/>
            <person name="Cohen L."/>
        </authorList>
    </citation>
    <scope>NUCLEOTIDE SEQUENCE</scope>
    <source>
        <strain evidence="2">CCAP 1951/1</strain>
    </source>
</reference>
<feature type="region of interest" description="Disordered" evidence="1">
    <location>
        <begin position="169"/>
        <end position="237"/>
    </location>
</feature>
<feature type="compositionally biased region" description="Low complexity" evidence="1">
    <location>
        <begin position="23"/>
        <end position="33"/>
    </location>
</feature>
<name>A0A7S1QEX8_NEODS</name>
<dbReference type="AlphaFoldDB" id="A0A7S1QEX8"/>
<protein>
    <submittedName>
        <fullName evidence="2">Uncharacterized protein</fullName>
    </submittedName>
</protein>
<evidence type="ECO:0000313" key="2">
    <source>
        <dbReference type="EMBL" id="CAD9136379.1"/>
    </source>
</evidence>
<sequence>MSYFVRDNARHQSPQRRAGKKVGGPVDVPPVKEVPSRDQVIERNIAEMNRNANPGDGGVLRFVHGREVGGGAKTRNPHHRPDSDIFGPPVISPRPNPRIRPGVTDEELQRIWAEDEKKQVAAKKMEAAPTLVDRMVADPINPVMKSARAKDAPPPPRKIVHLLSETTEERNRQAFEPAGFSGMGKQCKDGGRQGRSCKPPEEYIPPELQQKPRVQGRRTKFPKDTFSFQEESQSLQS</sequence>
<gene>
    <name evidence="2" type="ORF">NDES1114_LOCUS25267</name>
</gene>
<feature type="compositionally biased region" description="Low complexity" evidence="1">
    <location>
        <begin position="226"/>
        <end position="237"/>
    </location>
</feature>
<dbReference type="EMBL" id="HBGF01037805">
    <property type="protein sequence ID" value="CAD9136379.1"/>
    <property type="molecule type" value="Transcribed_RNA"/>
</dbReference>
<organism evidence="2">
    <name type="scientific">Neobodo designis</name>
    <name type="common">Flagellated protozoan</name>
    <name type="synonym">Bodo designis</name>
    <dbReference type="NCBI Taxonomy" id="312471"/>
    <lineage>
        <taxon>Eukaryota</taxon>
        <taxon>Discoba</taxon>
        <taxon>Euglenozoa</taxon>
        <taxon>Kinetoplastea</taxon>
        <taxon>Metakinetoplastina</taxon>
        <taxon>Neobodonida</taxon>
        <taxon>Neobodo</taxon>
    </lineage>
</organism>
<accession>A0A7S1QEX8</accession>
<proteinExistence type="predicted"/>
<feature type="compositionally biased region" description="Basic and acidic residues" evidence="1">
    <location>
        <begin position="34"/>
        <end position="45"/>
    </location>
</feature>
<evidence type="ECO:0000256" key="1">
    <source>
        <dbReference type="SAM" id="MobiDB-lite"/>
    </source>
</evidence>
<feature type="region of interest" description="Disordered" evidence="1">
    <location>
        <begin position="1"/>
        <end position="107"/>
    </location>
</feature>